<protein>
    <submittedName>
        <fullName evidence="1">Uncharacterized protein</fullName>
    </submittedName>
</protein>
<reference evidence="1" key="2">
    <citation type="submission" date="2021-08" db="EMBL/GenBank/DDBJ databases">
        <authorList>
            <person name="Gostincar C."/>
            <person name="Sun X."/>
            <person name="Song Z."/>
            <person name="Gunde-Cimerman N."/>
        </authorList>
    </citation>
    <scope>NUCLEOTIDE SEQUENCE</scope>
    <source>
        <strain evidence="1">EXF-8016</strain>
    </source>
</reference>
<gene>
    <name evidence="1" type="ORF">KCV03_g724</name>
</gene>
<dbReference type="EMBL" id="JAHFYH010000003">
    <property type="protein sequence ID" value="KAH0234479.1"/>
    <property type="molecule type" value="Genomic_DNA"/>
</dbReference>
<evidence type="ECO:0000313" key="1">
    <source>
        <dbReference type="EMBL" id="KAH0234479.1"/>
    </source>
</evidence>
<dbReference type="OrthoDB" id="3833494at2759"/>
<dbReference type="AlphaFoldDB" id="A0A9P8KC77"/>
<evidence type="ECO:0000313" key="2">
    <source>
        <dbReference type="Proteomes" id="UP000767238"/>
    </source>
</evidence>
<dbReference type="Proteomes" id="UP000767238">
    <property type="component" value="Unassembled WGS sequence"/>
</dbReference>
<reference evidence="1" key="1">
    <citation type="journal article" date="2021" name="J Fungi (Basel)">
        <title>Virulence traits and population genomics of the black yeast Aureobasidium melanogenum.</title>
        <authorList>
            <person name="Cernosa A."/>
            <person name="Sun X."/>
            <person name="Gostincar C."/>
            <person name="Fang C."/>
            <person name="Gunde-Cimerman N."/>
            <person name="Song Z."/>
        </authorList>
    </citation>
    <scope>NUCLEOTIDE SEQUENCE</scope>
    <source>
        <strain evidence="1">EXF-8016</strain>
    </source>
</reference>
<name>A0A9P8KC77_AURME</name>
<sequence length="239" mass="27037">MLTRCVTPCQVSWFKVGTGEHLMTKTFKNEFMLVATYLLEGSCHSSAHPSTMKNIFEGWLRRGVPDLSALSEADKYLAFLQTYIRVDSVNAHDIEGVTELAKAPELPFDQHDLSGPDYTDSSGEFFPVDTSVCPPFLFSGYQEKWTRMARASAARPYLMHMHCPKTGARLSTLKFTSALALMTAYLESFSRHPALWWYFDEFMRHYLDSGDVDPQPTLDFMRNTISADKPVVVAVPIVE</sequence>
<comment type="caution">
    <text evidence="1">The sequence shown here is derived from an EMBL/GenBank/DDBJ whole genome shotgun (WGS) entry which is preliminary data.</text>
</comment>
<feature type="non-terminal residue" evidence="1">
    <location>
        <position position="239"/>
    </location>
</feature>
<proteinExistence type="predicted"/>
<organism evidence="1 2">
    <name type="scientific">Aureobasidium melanogenum</name>
    <name type="common">Aureobasidium pullulans var. melanogenum</name>
    <dbReference type="NCBI Taxonomy" id="46634"/>
    <lineage>
        <taxon>Eukaryota</taxon>
        <taxon>Fungi</taxon>
        <taxon>Dikarya</taxon>
        <taxon>Ascomycota</taxon>
        <taxon>Pezizomycotina</taxon>
        <taxon>Dothideomycetes</taxon>
        <taxon>Dothideomycetidae</taxon>
        <taxon>Dothideales</taxon>
        <taxon>Saccotheciaceae</taxon>
        <taxon>Aureobasidium</taxon>
    </lineage>
</organism>
<accession>A0A9P8KC77</accession>